<organism evidence="4 5">
    <name type="scientific">Psychromonas arctica</name>
    <dbReference type="NCBI Taxonomy" id="168275"/>
    <lineage>
        <taxon>Bacteria</taxon>
        <taxon>Pseudomonadati</taxon>
        <taxon>Pseudomonadota</taxon>
        <taxon>Gammaproteobacteria</taxon>
        <taxon>Alteromonadales</taxon>
        <taxon>Psychromonadaceae</taxon>
        <taxon>Psychromonas</taxon>
    </lineage>
</organism>
<dbReference type="EMBL" id="JBAKBA010000003">
    <property type="protein sequence ID" value="MEL0657921.1"/>
    <property type="molecule type" value="Genomic_DNA"/>
</dbReference>
<proteinExistence type="predicted"/>
<dbReference type="PROSITE" id="PS51371">
    <property type="entry name" value="CBS"/>
    <property type="match status" value="2"/>
</dbReference>
<dbReference type="Pfam" id="PF00571">
    <property type="entry name" value="CBS"/>
    <property type="match status" value="2"/>
</dbReference>
<dbReference type="InterPro" id="IPR000644">
    <property type="entry name" value="CBS_dom"/>
</dbReference>
<dbReference type="RefSeq" id="WP_160060401.1">
    <property type="nucleotide sequence ID" value="NZ_JBAKBA010000003.1"/>
</dbReference>
<dbReference type="SUPFAM" id="SSF54631">
    <property type="entry name" value="CBS-domain pair"/>
    <property type="match status" value="1"/>
</dbReference>
<reference evidence="4 5" key="1">
    <citation type="submission" date="2024-02" db="EMBL/GenBank/DDBJ databases">
        <title>Bacteria isolated from the canopy kelp, Nereocystis luetkeana.</title>
        <authorList>
            <person name="Pfister C.A."/>
            <person name="Younker I.T."/>
            <person name="Light S.H."/>
        </authorList>
    </citation>
    <scope>NUCLEOTIDE SEQUENCE [LARGE SCALE GENOMIC DNA]</scope>
    <source>
        <strain evidence="4 5">TI.2.07</strain>
    </source>
</reference>
<evidence type="ECO:0000259" key="3">
    <source>
        <dbReference type="PROSITE" id="PS51371"/>
    </source>
</evidence>
<evidence type="ECO:0000256" key="2">
    <source>
        <dbReference type="PROSITE-ProRule" id="PRU00703"/>
    </source>
</evidence>
<sequence>MKVLEAMTSRVVTVDMDDRMPVLQNILSQAGFHHLLVVEEGKLQGVISDRDLLRTLSPFLNTETESVRDSETAQRPAHQIMTRSPITIEPNTLVKDALTLMLTHDISCLPVLDGDNIVGIFTIHDGVRSLI</sequence>
<protein>
    <submittedName>
        <fullName evidence="4">CBS domain-containing protein</fullName>
    </submittedName>
</protein>
<evidence type="ECO:0000256" key="1">
    <source>
        <dbReference type="ARBA" id="ARBA00023122"/>
    </source>
</evidence>
<keyword evidence="1 2" id="KW-0129">CBS domain</keyword>
<evidence type="ECO:0000313" key="5">
    <source>
        <dbReference type="Proteomes" id="UP001366060"/>
    </source>
</evidence>
<dbReference type="Gene3D" id="3.10.580.10">
    <property type="entry name" value="CBS-domain"/>
    <property type="match status" value="1"/>
</dbReference>
<comment type="caution">
    <text evidence="4">The sequence shown here is derived from an EMBL/GenBank/DDBJ whole genome shotgun (WGS) entry which is preliminary data.</text>
</comment>
<dbReference type="CDD" id="cd04584">
    <property type="entry name" value="CBS_pair_AcuB_like"/>
    <property type="match status" value="1"/>
</dbReference>
<feature type="domain" description="CBS" evidence="3">
    <location>
        <begin position="81"/>
        <end position="131"/>
    </location>
</feature>
<gene>
    <name evidence="4" type="ORF">V6255_02115</name>
</gene>
<evidence type="ECO:0000313" key="4">
    <source>
        <dbReference type="EMBL" id="MEL0657921.1"/>
    </source>
</evidence>
<dbReference type="SMART" id="SM00116">
    <property type="entry name" value="CBS"/>
    <property type="match status" value="2"/>
</dbReference>
<name>A0ABU9H8H1_9GAMM</name>
<feature type="domain" description="CBS" evidence="3">
    <location>
        <begin position="7"/>
        <end position="63"/>
    </location>
</feature>
<keyword evidence="5" id="KW-1185">Reference proteome</keyword>
<dbReference type="PANTHER" id="PTHR43080">
    <property type="entry name" value="CBS DOMAIN-CONTAINING PROTEIN CBSX3, MITOCHONDRIAL"/>
    <property type="match status" value="1"/>
</dbReference>
<dbReference type="InterPro" id="IPR051257">
    <property type="entry name" value="Diverse_CBS-Domain"/>
</dbReference>
<accession>A0ABU9H8H1</accession>
<dbReference type="Proteomes" id="UP001366060">
    <property type="component" value="Unassembled WGS sequence"/>
</dbReference>
<dbReference type="PANTHER" id="PTHR43080:SF2">
    <property type="entry name" value="CBS DOMAIN-CONTAINING PROTEIN"/>
    <property type="match status" value="1"/>
</dbReference>
<dbReference type="InterPro" id="IPR046342">
    <property type="entry name" value="CBS_dom_sf"/>
</dbReference>